<reference evidence="3" key="1">
    <citation type="submission" date="2016-10" db="EMBL/GenBank/DDBJ databases">
        <authorList>
            <person name="Varghese N."/>
            <person name="Submissions S."/>
        </authorList>
    </citation>
    <scope>NUCLEOTIDE SEQUENCE [LARGE SCALE GENOMIC DNA]</scope>
    <source>
        <strain evidence="3">IBRC-M 10761</strain>
    </source>
</reference>
<keyword evidence="1" id="KW-1133">Transmembrane helix</keyword>
<dbReference type="Proteomes" id="UP000199403">
    <property type="component" value="Unassembled WGS sequence"/>
</dbReference>
<evidence type="ECO:0000313" key="2">
    <source>
        <dbReference type="EMBL" id="SEJ80587.1"/>
    </source>
</evidence>
<gene>
    <name evidence="2" type="ORF">SAMN05192553_11527</name>
</gene>
<accession>A0A1H7BW67</accession>
<proteinExistence type="predicted"/>
<keyword evidence="1" id="KW-0472">Membrane</keyword>
<dbReference type="STRING" id="1416801.SAMN05192553_11527"/>
<dbReference type="EMBL" id="FNZH01000015">
    <property type="protein sequence ID" value="SEJ80587.1"/>
    <property type="molecule type" value="Genomic_DNA"/>
</dbReference>
<name>A0A1H7BW67_9BACT</name>
<protein>
    <submittedName>
        <fullName evidence="2">Uncharacterized protein</fullName>
    </submittedName>
</protein>
<evidence type="ECO:0000256" key="1">
    <source>
        <dbReference type="SAM" id="Phobius"/>
    </source>
</evidence>
<feature type="transmembrane region" description="Helical" evidence="1">
    <location>
        <begin position="21"/>
        <end position="39"/>
    </location>
</feature>
<dbReference type="AlphaFoldDB" id="A0A1H7BW67"/>
<organism evidence="2 3">
    <name type="scientific">Cyclobacterium xiamenense</name>
    <dbReference type="NCBI Taxonomy" id="1297121"/>
    <lineage>
        <taxon>Bacteria</taxon>
        <taxon>Pseudomonadati</taxon>
        <taxon>Bacteroidota</taxon>
        <taxon>Cytophagia</taxon>
        <taxon>Cytophagales</taxon>
        <taxon>Cyclobacteriaceae</taxon>
        <taxon>Cyclobacterium</taxon>
    </lineage>
</organism>
<keyword evidence="1" id="KW-0812">Transmembrane</keyword>
<evidence type="ECO:0000313" key="3">
    <source>
        <dbReference type="Proteomes" id="UP000199403"/>
    </source>
</evidence>
<keyword evidence="3" id="KW-1185">Reference proteome</keyword>
<sequence>MIMKLEIASFILIWRKMDQMALVMFLGCSFTLLILSLYIPTIKVYYI</sequence>